<reference evidence="5" key="1">
    <citation type="submission" date="2021-10" db="EMBL/GenBank/DDBJ databases">
        <title>De novo Genome Assembly of Clathrus columnatus (Basidiomycota, Fungi) Using Illumina and Nanopore Sequence Data.</title>
        <authorList>
            <person name="Ogiso-Tanaka E."/>
            <person name="Itagaki H."/>
            <person name="Hosoya T."/>
            <person name="Hosaka K."/>
        </authorList>
    </citation>
    <scope>NUCLEOTIDE SEQUENCE</scope>
    <source>
        <strain evidence="5">MO-923</strain>
    </source>
</reference>
<keyword evidence="6" id="KW-1185">Reference proteome</keyword>
<evidence type="ECO:0000259" key="4">
    <source>
        <dbReference type="Pfam" id="PF07992"/>
    </source>
</evidence>
<dbReference type="InterPro" id="IPR036188">
    <property type="entry name" value="FAD/NAD-bd_sf"/>
</dbReference>
<evidence type="ECO:0000256" key="3">
    <source>
        <dbReference type="ARBA" id="ARBA00023002"/>
    </source>
</evidence>
<protein>
    <recommendedName>
        <fullName evidence="4">FAD/NAD(P)-binding domain-containing protein</fullName>
    </recommendedName>
</protein>
<dbReference type="PRINTS" id="PR00370">
    <property type="entry name" value="FMOXYGENASE"/>
</dbReference>
<dbReference type="AlphaFoldDB" id="A0AAV5A6D1"/>
<evidence type="ECO:0000313" key="5">
    <source>
        <dbReference type="EMBL" id="GJJ09057.1"/>
    </source>
</evidence>
<dbReference type="InterPro" id="IPR023753">
    <property type="entry name" value="FAD/NAD-binding_dom"/>
</dbReference>
<evidence type="ECO:0000256" key="1">
    <source>
        <dbReference type="ARBA" id="ARBA00022630"/>
    </source>
</evidence>
<organism evidence="5 6">
    <name type="scientific">Clathrus columnatus</name>
    <dbReference type="NCBI Taxonomy" id="1419009"/>
    <lineage>
        <taxon>Eukaryota</taxon>
        <taxon>Fungi</taxon>
        <taxon>Dikarya</taxon>
        <taxon>Basidiomycota</taxon>
        <taxon>Agaricomycotina</taxon>
        <taxon>Agaricomycetes</taxon>
        <taxon>Phallomycetidae</taxon>
        <taxon>Phallales</taxon>
        <taxon>Clathraceae</taxon>
        <taxon>Clathrus</taxon>
    </lineage>
</organism>
<name>A0AAV5A6D1_9AGAM</name>
<evidence type="ECO:0000256" key="2">
    <source>
        <dbReference type="ARBA" id="ARBA00022827"/>
    </source>
</evidence>
<dbReference type="PANTHER" id="PTHR23023">
    <property type="entry name" value="DIMETHYLANILINE MONOOXYGENASE"/>
    <property type="match status" value="1"/>
</dbReference>
<accession>A0AAV5A6D1</accession>
<dbReference type="SUPFAM" id="SSF51905">
    <property type="entry name" value="FAD/NAD(P)-binding domain"/>
    <property type="match status" value="2"/>
</dbReference>
<proteinExistence type="predicted"/>
<feature type="domain" description="FAD/NAD(P)-binding" evidence="4">
    <location>
        <begin position="10"/>
        <end position="249"/>
    </location>
</feature>
<keyword evidence="2" id="KW-0274">FAD</keyword>
<dbReference type="InterPro" id="IPR000960">
    <property type="entry name" value="Flavin_mOase"/>
</dbReference>
<dbReference type="EMBL" id="BPWL01000004">
    <property type="protein sequence ID" value="GJJ09057.1"/>
    <property type="molecule type" value="Genomic_DNA"/>
</dbReference>
<dbReference type="GO" id="GO:0016491">
    <property type="term" value="F:oxidoreductase activity"/>
    <property type="evidence" value="ECO:0007669"/>
    <property type="project" value="UniProtKB-KW"/>
</dbReference>
<sequence>MADFNETIGIIGAGPAGLITAHTLVQDGYRHVQILTRDATPGGVWARERVYPGLVINNVHGEFRFSSLPMPAPVNSDKTGGRLTGPDMCNYLESFTDTYLKGLVRYKTEVLKIKRDFPTGWLVEVENMDTGEGETLKYSKIVLCTGGCSTPFVPESLSPSAAQTASFNGPVFHSSQMKKRLDSLQKHFESSANQDDYSVVIVGGGKSSQDMATYLTGLGHKVTVVFDRCDGALAVTSPLPDFIRKSRTNDEGVMRPDGFFGLVSEGKISLESSTRVEKFGEDERSVILNNGKVLKADALILATGYTSSWRALFDEETASSLGITRTPPSTESMKYKWKYTTLANPPPAHCQCEQWSLSIYRGIVPCKNINQKDFAVNGSIFTTNNGYVFEVVSHWISSYFKNDEMNLPKTVDEAAAHAERNAAWLRQRYPDMLLWANDSYSSNLAFWTWPQMVDELLEDMGLKSQRSGGSWFNWPFKVLDLKEIANLKVERDAIRENSKGN</sequence>
<dbReference type="Proteomes" id="UP001050691">
    <property type="component" value="Unassembled WGS sequence"/>
</dbReference>
<dbReference type="Pfam" id="PF07992">
    <property type="entry name" value="Pyr_redox_2"/>
    <property type="match status" value="1"/>
</dbReference>
<keyword evidence="3" id="KW-0560">Oxidoreductase</keyword>
<keyword evidence="1" id="KW-0285">Flavoprotein</keyword>
<dbReference type="Gene3D" id="3.50.50.60">
    <property type="entry name" value="FAD/NAD(P)-binding domain"/>
    <property type="match status" value="1"/>
</dbReference>
<comment type="caution">
    <text evidence="5">The sequence shown here is derived from an EMBL/GenBank/DDBJ whole genome shotgun (WGS) entry which is preliminary data.</text>
</comment>
<gene>
    <name evidence="5" type="ORF">Clacol_003279</name>
</gene>
<evidence type="ECO:0000313" key="6">
    <source>
        <dbReference type="Proteomes" id="UP001050691"/>
    </source>
</evidence>
<dbReference type="InterPro" id="IPR050346">
    <property type="entry name" value="FMO-like"/>
</dbReference>
<dbReference type="GO" id="GO:0050661">
    <property type="term" value="F:NADP binding"/>
    <property type="evidence" value="ECO:0007669"/>
    <property type="project" value="InterPro"/>
</dbReference>
<dbReference type="GO" id="GO:0050660">
    <property type="term" value="F:flavin adenine dinucleotide binding"/>
    <property type="evidence" value="ECO:0007669"/>
    <property type="project" value="InterPro"/>
</dbReference>